<accession>A0A7X1AWY8</accession>
<dbReference type="AlphaFoldDB" id="A0A7X1AWY8"/>
<protein>
    <submittedName>
        <fullName evidence="1">Uncharacterized protein</fullName>
    </submittedName>
</protein>
<comment type="caution">
    <text evidence="1">The sequence shown here is derived from an EMBL/GenBank/DDBJ whole genome shotgun (WGS) entry which is preliminary data.</text>
</comment>
<proteinExistence type="predicted"/>
<organism evidence="1 2">
    <name type="scientific">Puniceicoccus vermicola</name>
    <dbReference type="NCBI Taxonomy" id="388746"/>
    <lineage>
        <taxon>Bacteria</taxon>
        <taxon>Pseudomonadati</taxon>
        <taxon>Verrucomicrobiota</taxon>
        <taxon>Opitutia</taxon>
        <taxon>Puniceicoccales</taxon>
        <taxon>Puniceicoccaceae</taxon>
        <taxon>Puniceicoccus</taxon>
    </lineage>
</organism>
<gene>
    <name evidence="1" type="ORF">H5P30_00965</name>
</gene>
<evidence type="ECO:0000313" key="1">
    <source>
        <dbReference type="EMBL" id="MBC2600345.1"/>
    </source>
</evidence>
<evidence type="ECO:0000313" key="2">
    <source>
        <dbReference type="Proteomes" id="UP000525652"/>
    </source>
</evidence>
<name>A0A7X1AWY8_9BACT</name>
<sequence length="101" mass="11434">MTAVNPSDAYLMYGYDEKELTLPHASPSAVTFTIEVDFQADYTWYEHTTLTVQPGETLTYTFPAGFRAHWVRVTSDTNTTASAQFLYGPADKRDTLVDWAR</sequence>
<keyword evidence="2" id="KW-1185">Reference proteome</keyword>
<dbReference type="Proteomes" id="UP000525652">
    <property type="component" value="Unassembled WGS sequence"/>
</dbReference>
<dbReference type="RefSeq" id="WP_185691094.1">
    <property type="nucleotide sequence ID" value="NZ_JACHVA010000015.1"/>
</dbReference>
<reference evidence="1 2" key="1">
    <citation type="submission" date="2020-07" db="EMBL/GenBank/DDBJ databases">
        <authorList>
            <person name="Feng X."/>
        </authorList>
    </citation>
    <scope>NUCLEOTIDE SEQUENCE [LARGE SCALE GENOMIC DNA]</scope>
    <source>
        <strain evidence="1 2">JCM14086</strain>
    </source>
</reference>
<dbReference type="EMBL" id="JACHVA010000015">
    <property type="protein sequence ID" value="MBC2600345.1"/>
    <property type="molecule type" value="Genomic_DNA"/>
</dbReference>